<accession>A0A060T2E6</accession>
<sequence length="348" mass="38976">MYRTTAGLIFGKRSSLFSSIRKITTMSATAAVTLKPTGAKMPLTGFGAWKVPKETCADTIYNAIKSGYRLIDGAQDYANEVECGQGVKRAIDEGIIKREDIFITSKLWNTFHAKENVEKMVRKSLEDWGLEYFDLFLIHFPLAFQYVDPAVRYPPGLLSDTEKGVTYFEKVPISETWAALEACVKKGLIKQIGISNFNAALVRDLLNHAEIRPSVLQIEHHPYLTQEALINYVKSEGIAITAYSTFGPQSFIEMGHPDANKNVLVLEHPDIKAIADKHGKTTAQVVLRWATQRDIAVIPKSNNQGRLEQNLQNSSFDLTEEEIKKISSLNINLRFNDPATWPTPAPIF</sequence>
<dbReference type="GO" id="GO:0016616">
    <property type="term" value="F:oxidoreductase activity, acting on the CH-OH group of donors, NAD or NADP as acceptor"/>
    <property type="evidence" value="ECO:0007669"/>
    <property type="project" value="UniProtKB-ARBA"/>
</dbReference>
<evidence type="ECO:0000256" key="4">
    <source>
        <dbReference type="PIRSR" id="PIRSR000097-2"/>
    </source>
</evidence>
<feature type="site" description="Lowers pKa of active site Tyr" evidence="5">
    <location>
        <position position="106"/>
    </location>
</feature>
<dbReference type="InterPro" id="IPR018170">
    <property type="entry name" value="Aldo/ket_reductase_CS"/>
</dbReference>
<dbReference type="AlphaFoldDB" id="A0A060T2E6"/>
<dbReference type="EMBL" id="HG937693">
    <property type="protein sequence ID" value="CDP35123.1"/>
    <property type="molecule type" value="Genomic_DNA"/>
</dbReference>
<comment type="similarity">
    <text evidence="1">Belongs to the aldo/keto reductase family.</text>
</comment>
<dbReference type="InterPro" id="IPR023210">
    <property type="entry name" value="NADP_OxRdtase_dom"/>
</dbReference>
<evidence type="ECO:0000256" key="2">
    <source>
        <dbReference type="ARBA" id="ARBA00023002"/>
    </source>
</evidence>
<dbReference type="SUPFAM" id="SSF51430">
    <property type="entry name" value="NAD(P)-linked oxidoreductase"/>
    <property type="match status" value="1"/>
</dbReference>
<dbReference type="FunFam" id="3.20.20.100:FF:000007">
    <property type="entry name" value="NAD(P)H-dependent D-xylose reductase xyl1"/>
    <property type="match status" value="1"/>
</dbReference>
<evidence type="ECO:0000313" key="7">
    <source>
        <dbReference type="EMBL" id="CDP35123.1"/>
    </source>
</evidence>
<feature type="binding site" evidence="4">
    <location>
        <position position="139"/>
    </location>
    <ligand>
        <name>substrate</name>
    </ligand>
</feature>
<dbReference type="PROSITE" id="PS00062">
    <property type="entry name" value="ALDOKETO_REDUCTASE_2"/>
    <property type="match status" value="1"/>
</dbReference>
<reference evidence="7" key="2">
    <citation type="submission" date="2014-06" db="EMBL/GenBank/DDBJ databases">
        <title>The complete genome of Blastobotrys (Arxula) adeninivorans LS3 - a yeast of biotechnological interest.</title>
        <authorList>
            <person name="Kunze G."/>
            <person name="Gaillardin C."/>
            <person name="Czernicka M."/>
            <person name="Durrens P."/>
            <person name="Martin T."/>
            <person name="Boer E."/>
            <person name="Gabaldon T."/>
            <person name="Cruz J."/>
            <person name="Talla E."/>
            <person name="Marck C."/>
            <person name="Goffeau A."/>
            <person name="Barbe V."/>
            <person name="Baret P."/>
            <person name="Baronian K."/>
            <person name="Beier S."/>
            <person name="Bleykasten C."/>
            <person name="Bode R."/>
            <person name="Casaregola S."/>
            <person name="Despons L."/>
            <person name="Fairhead C."/>
            <person name="Giersberg M."/>
            <person name="Gierski P."/>
            <person name="Hahnel U."/>
            <person name="Hartmann A."/>
            <person name="Jankowska D."/>
            <person name="Jubin C."/>
            <person name="Jung P."/>
            <person name="Lafontaine I."/>
            <person name="Leh-Louis V."/>
            <person name="Lemaire M."/>
            <person name="Marcet-Houben M."/>
            <person name="Mascher M."/>
            <person name="Morel G."/>
            <person name="Richard G.-F."/>
            <person name="Riechen J."/>
            <person name="Sacerdot C."/>
            <person name="Sarkar A."/>
            <person name="Savel G."/>
            <person name="Schacherer J."/>
            <person name="Sherman D."/>
            <person name="Straub M.-L."/>
            <person name="Stein N."/>
            <person name="Thierry A."/>
            <person name="Trautwein-Schult A."/>
            <person name="Westhof E."/>
            <person name="Worch S."/>
            <person name="Dujon B."/>
            <person name="Souciet J.-L."/>
            <person name="Wincker P."/>
            <person name="Scholz U."/>
            <person name="Neuveglise N."/>
        </authorList>
    </citation>
    <scope>NUCLEOTIDE SEQUENCE</scope>
    <source>
        <strain evidence="7">LS3</strain>
    </source>
</reference>
<name>A0A060T2E6_BLAAD</name>
<evidence type="ECO:0000256" key="3">
    <source>
        <dbReference type="PIRSR" id="PIRSR000097-1"/>
    </source>
</evidence>
<evidence type="ECO:0000256" key="5">
    <source>
        <dbReference type="PIRSR" id="PIRSR000097-3"/>
    </source>
</evidence>
<dbReference type="PROSITE" id="PS00798">
    <property type="entry name" value="ALDOKETO_REDUCTASE_1"/>
    <property type="match status" value="1"/>
</dbReference>
<organism evidence="7">
    <name type="scientific">Blastobotrys adeninivorans</name>
    <name type="common">Yeast</name>
    <name type="synonym">Arxula adeninivorans</name>
    <dbReference type="NCBI Taxonomy" id="409370"/>
    <lineage>
        <taxon>Eukaryota</taxon>
        <taxon>Fungi</taxon>
        <taxon>Dikarya</taxon>
        <taxon>Ascomycota</taxon>
        <taxon>Saccharomycotina</taxon>
        <taxon>Dipodascomycetes</taxon>
        <taxon>Dipodascales</taxon>
        <taxon>Trichomonascaceae</taxon>
        <taxon>Blastobotrys</taxon>
    </lineage>
</organism>
<dbReference type="PANTHER" id="PTHR11732">
    <property type="entry name" value="ALDO/KETO REDUCTASE"/>
    <property type="match status" value="1"/>
</dbReference>
<proteinExistence type="inferred from homology"/>
<reference evidence="7" key="1">
    <citation type="submission" date="2014-02" db="EMBL/GenBank/DDBJ databases">
        <authorList>
            <person name="Genoscope - CEA"/>
        </authorList>
    </citation>
    <scope>NUCLEOTIDE SEQUENCE</scope>
    <source>
        <strain evidence="7">LS3</strain>
    </source>
</reference>
<feature type="domain" description="NADP-dependent oxidoreductase" evidence="6">
    <location>
        <begin position="47"/>
        <end position="330"/>
    </location>
</feature>
<dbReference type="InterPro" id="IPR020471">
    <property type="entry name" value="AKR"/>
</dbReference>
<keyword evidence="2" id="KW-0560">Oxidoreductase</keyword>
<protein>
    <submittedName>
        <fullName evidence="7">ARAD1C28094p</fullName>
    </submittedName>
</protein>
<dbReference type="PhylomeDB" id="A0A060T2E6"/>
<feature type="active site" description="Proton donor" evidence="3">
    <location>
        <position position="77"/>
    </location>
</feature>
<gene>
    <name evidence="7" type="ORF">GNLVRS02_ARAD1C28094g</name>
</gene>
<dbReference type="Gene3D" id="3.20.20.100">
    <property type="entry name" value="NADP-dependent oxidoreductase domain"/>
    <property type="match status" value="1"/>
</dbReference>
<dbReference type="PRINTS" id="PR00069">
    <property type="entry name" value="ALDKETRDTASE"/>
</dbReference>
<evidence type="ECO:0000256" key="1">
    <source>
        <dbReference type="ARBA" id="ARBA00007905"/>
    </source>
</evidence>
<evidence type="ECO:0000259" key="6">
    <source>
        <dbReference type="Pfam" id="PF00248"/>
    </source>
</evidence>
<dbReference type="Pfam" id="PF00248">
    <property type="entry name" value="Aldo_ket_red"/>
    <property type="match status" value="1"/>
</dbReference>
<dbReference type="PIRSF" id="PIRSF000097">
    <property type="entry name" value="AKR"/>
    <property type="match status" value="1"/>
</dbReference>
<dbReference type="InterPro" id="IPR036812">
    <property type="entry name" value="NAD(P)_OxRdtase_dom_sf"/>
</dbReference>